<evidence type="ECO:0000313" key="10">
    <source>
        <dbReference type="EMBL" id="MBB6333733.1"/>
    </source>
</evidence>
<feature type="transmembrane region" description="Helical" evidence="7">
    <location>
        <begin position="29"/>
        <end position="53"/>
    </location>
</feature>
<evidence type="ECO:0000259" key="9">
    <source>
        <dbReference type="PROSITE" id="PS50928"/>
    </source>
</evidence>
<dbReference type="PROSITE" id="PS50928">
    <property type="entry name" value="ABC_TM1"/>
    <property type="match status" value="1"/>
</dbReference>
<keyword evidence="5 7" id="KW-1133">Transmembrane helix</keyword>
<dbReference type="InterPro" id="IPR051393">
    <property type="entry name" value="ABC_transporter_permease"/>
</dbReference>
<feature type="domain" description="ABC transmembrane type-1" evidence="9">
    <location>
        <begin position="86"/>
        <end position="300"/>
    </location>
</feature>
<dbReference type="GO" id="GO:0055085">
    <property type="term" value="P:transmembrane transport"/>
    <property type="evidence" value="ECO:0007669"/>
    <property type="project" value="InterPro"/>
</dbReference>
<accession>A0A923E0L5</accession>
<evidence type="ECO:0000256" key="3">
    <source>
        <dbReference type="ARBA" id="ARBA00022475"/>
    </source>
</evidence>
<feature type="transmembrane region" description="Helical" evidence="7">
    <location>
        <begin position="123"/>
        <end position="144"/>
    </location>
</feature>
<sequence length="310" mass="34274">MTRSTTSPTTTTDPRTRARRGRPKHDHPLFFLVPAGAMLLVFFVVPTIMNFAYAFSDWSAFKKSIEFNGLDNLRSLFNSGALLADIRITIIYALLVALFQNFFGLALAVLFEKDTALNRMGRTLFFVPVLMSALAAGYIWQAILKTDGALNEILGWGLGTDVRIQWLGSTTWTLVILAVVHAWKWMGFSMLTYLAGLKTIDEEILEAAAIDGASKTAMFWRIKFPLIAPALTFNVATALLGSMNSFDIVQSLTNGGPGGSTEILNLFIWRTFGKGLYAQSTTMSLVLFVLVTLMAIPLITALRRRENSIL</sequence>
<dbReference type="GO" id="GO:0005886">
    <property type="term" value="C:plasma membrane"/>
    <property type="evidence" value="ECO:0007669"/>
    <property type="project" value="UniProtKB-SubCell"/>
</dbReference>
<dbReference type="PANTHER" id="PTHR30193:SF37">
    <property type="entry name" value="INNER MEMBRANE ABC TRANSPORTER PERMEASE PROTEIN YCJO"/>
    <property type="match status" value="1"/>
</dbReference>
<evidence type="ECO:0000256" key="2">
    <source>
        <dbReference type="ARBA" id="ARBA00022448"/>
    </source>
</evidence>
<keyword evidence="6 7" id="KW-0472">Membrane</keyword>
<evidence type="ECO:0000256" key="7">
    <source>
        <dbReference type="RuleBase" id="RU363032"/>
    </source>
</evidence>
<organism evidence="10 11">
    <name type="scientific">Schaalia hyovaginalis</name>
    <dbReference type="NCBI Taxonomy" id="29316"/>
    <lineage>
        <taxon>Bacteria</taxon>
        <taxon>Bacillati</taxon>
        <taxon>Actinomycetota</taxon>
        <taxon>Actinomycetes</taxon>
        <taxon>Actinomycetales</taxon>
        <taxon>Actinomycetaceae</taxon>
        <taxon>Schaalia</taxon>
    </lineage>
</organism>
<dbReference type="RefSeq" id="WP_184451411.1">
    <property type="nucleotide sequence ID" value="NZ_JACHMK010000001.1"/>
</dbReference>
<dbReference type="Pfam" id="PF00528">
    <property type="entry name" value="BPD_transp_1"/>
    <property type="match status" value="1"/>
</dbReference>
<dbReference type="Gene3D" id="1.10.3720.10">
    <property type="entry name" value="MetI-like"/>
    <property type="match status" value="1"/>
</dbReference>
<feature type="region of interest" description="Disordered" evidence="8">
    <location>
        <begin position="1"/>
        <end position="22"/>
    </location>
</feature>
<gene>
    <name evidence="10" type="ORF">HD592_000298</name>
</gene>
<feature type="compositionally biased region" description="Low complexity" evidence="8">
    <location>
        <begin position="1"/>
        <end position="13"/>
    </location>
</feature>
<evidence type="ECO:0000256" key="4">
    <source>
        <dbReference type="ARBA" id="ARBA00022692"/>
    </source>
</evidence>
<dbReference type="InterPro" id="IPR035906">
    <property type="entry name" value="MetI-like_sf"/>
</dbReference>
<protein>
    <submittedName>
        <fullName evidence="10">Raffinose/stachyose/melibiose transport system permease protein</fullName>
    </submittedName>
</protein>
<comment type="subcellular location">
    <subcellularLocation>
        <location evidence="1 7">Cell membrane</location>
        <topology evidence="1 7">Multi-pass membrane protein</topology>
    </subcellularLocation>
</comment>
<keyword evidence="3" id="KW-1003">Cell membrane</keyword>
<dbReference type="InterPro" id="IPR000515">
    <property type="entry name" value="MetI-like"/>
</dbReference>
<dbReference type="CDD" id="cd06261">
    <property type="entry name" value="TM_PBP2"/>
    <property type="match status" value="1"/>
</dbReference>
<feature type="transmembrane region" description="Helical" evidence="7">
    <location>
        <begin position="224"/>
        <end position="243"/>
    </location>
</feature>
<evidence type="ECO:0000256" key="8">
    <source>
        <dbReference type="SAM" id="MobiDB-lite"/>
    </source>
</evidence>
<reference evidence="10" key="1">
    <citation type="submission" date="2020-08" db="EMBL/GenBank/DDBJ databases">
        <title>Sequencing the genomes of 1000 actinobacteria strains.</title>
        <authorList>
            <person name="Klenk H.-P."/>
        </authorList>
    </citation>
    <scope>NUCLEOTIDE SEQUENCE</scope>
    <source>
        <strain evidence="10">DSM 10695</strain>
    </source>
</reference>
<name>A0A923E0L5_9ACTO</name>
<proteinExistence type="inferred from homology"/>
<dbReference type="PANTHER" id="PTHR30193">
    <property type="entry name" value="ABC TRANSPORTER PERMEASE PROTEIN"/>
    <property type="match status" value="1"/>
</dbReference>
<keyword evidence="2 7" id="KW-0813">Transport</keyword>
<dbReference type="AlphaFoldDB" id="A0A923E0L5"/>
<comment type="caution">
    <text evidence="10">The sequence shown here is derived from an EMBL/GenBank/DDBJ whole genome shotgun (WGS) entry which is preliminary data.</text>
</comment>
<evidence type="ECO:0000256" key="5">
    <source>
        <dbReference type="ARBA" id="ARBA00022989"/>
    </source>
</evidence>
<dbReference type="EMBL" id="JACHMK010000001">
    <property type="protein sequence ID" value="MBB6333733.1"/>
    <property type="molecule type" value="Genomic_DNA"/>
</dbReference>
<dbReference type="SUPFAM" id="SSF161098">
    <property type="entry name" value="MetI-like"/>
    <property type="match status" value="1"/>
</dbReference>
<feature type="transmembrane region" description="Helical" evidence="7">
    <location>
        <begin position="90"/>
        <end position="111"/>
    </location>
</feature>
<dbReference type="Proteomes" id="UP000617426">
    <property type="component" value="Unassembled WGS sequence"/>
</dbReference>
<comment type="similarity">
    <text evidence="7">Belongs to the binding-protein-dependent transport system permease family.</text>
</comment>
<keyword evidence="4 7" id="KW-0812">Transmembrane</keyword>
<feature type="transmembrane region" description="Helical" evidence="7">
    <location>
        <begin position="282"/>
        <end position="302"/>
    </location>
</feature>
<keyword evidence="11" id="KW-1185">Reference proteome</keyword>
<evidence type="ECO:0000256" key="1">
    <source>
        <dbReference type="ARBA" id="ARBA00004651"/>
    </source>
</evidence>
<evidence type="ECO:0000256" key="6">
    <source>
        <dbReference type="ARBA" id="ARBA00023136"/>
    </source>
</evidence>
<evidence type="ECO:0000313" key="11">
    <source>
        <dbReference type="Proteomes" id="UP000617426"/>
    </source>
</evidence>
<feature type="transmembrane region" description="Helical" evidence="7">
    <location>
        <begin position="164"/>
        <end position="183"/>
    </location>
</feature>